<organism evidence="2 3">
    <name type="scientific">Kroppenstedtia guangzhouensis</name>
    <dbReference type="NCBI Taxonomy" id="1274356"/>
    <lineage>
        <taxon>Bacteria</taxon>
        <taxon>Bacillati</taxon>
        <taxon>Bacillota</taxon>
        <taxon>Bacilli</taxon>
        <taxon>Bacillales</taxon>
        <taxon>Thermoactinomycetaceae</taxon>
        <taxon>Kroppenstedtia</taxon>
    </lineage>
</organism>
<evidence type="ECO:0000313" key="2">
    <source>
        <dbReference type="EMBL" id="GGA55013.1"/>
    </source>
</evidence>
<keyword evidence="1" id="KW-0175">Coiled coil</keyword>
<evidence type="ECO:0000313" key="3">
    <source>
        <dbReference type="Proteomes" id="UP000617979"/>
    </source>
</evidence>
<dbReference type="Proteomes" id="UP000617979">
    <property type="component" value="Unassembled WGS sequence"/>
</dbReference>
<dbReference type="InterPro" id="IPR008769">
    <property type="entry name" value="PhaF_PhaI"/>
</dbReference>
<dbReference type="PANTHER" id="PTHR38664:SF1">
    <property type="entry name" value="SLR0058 PROTEIN"/>
    <property type="match status" value="1"/>
</dbReference>
<evidence type="ECO:0000256" key="1">
    <source>
        <dbReference type="SAM" id="Coils"/>
    </source>
</evidence>
<dbReference type="RefSeq" id="WP_188433356.1">
    <property type="nucleotide sequence ID" value="NZ_BMEX01000017.1"/>
</dbReference>
<name>A0ABQ1H221_9BACL</name>
<reference evidence="3" key="1">
    <citation type="journal article" date="2019" name="Int. J. Syst. Evol. Microbiol.">
        <title>The Global Catalogue of Microorganisms (GCM) 10K type strain sequencing project: providing services to taxonomists for standard genome sequencing and annotation.</title>
        <authorList>
            <consortium name="The Broad Institute Genomics Platform"/>
            <consortium name="The Broad Institute Genome Sequencing Center for Infectious Disease"/>
            <person name="Wu L."/>
            <person name="Ma J."/>
        </authorList>
    </citation>
    <scope>NUCLEOTIDE SEQUENCE [LARGE SCALE GENOMIC DNA]</scope>
    <source>
        <strain evidence="3">CGMCC 1.12404</strain>
    </source>
</reference>
<dbReference type="PANTHER" id="PTHR38664">
    <property type="entry name" value="SLR0058 PROTEIN"/>
    <property type="match status" value="1"/>
</dbReference>
<evidence type="ECO:0008006" key="4">
    <source>
        <dbReference type="Google" id="ProtNLM"/>
    </source>
</evidence>
<feature type="coiled-coil region" evidence="1">
    <location>
        <begin position="75"/>
        <end position="102"/>
    </location>
</feature>
<proteinExistence type="predicted"/>
<protein>
    <recommendedName>
        <fullName evidence="4">Polyhydroxyalkanoate synthesis regulator phasin</fullName>
    </recommendedName>
</protein>
<accession>A0ABQ1H221</accession>
<comment type="caution">
    <text evidence="2">The sequence shown here is derived from an EMBL/GenBank/DDBJ whole genome shotgun (WGS) entry which is preliminary data.</text>
</comment>
<sequence>MRDWMKKGLAASMGLAVISKERMEKILRDMVKRGEMTPSASKELLEKLIVRGEQEQEQLDQYLRGRMNKLLKEMNISTHEDIQDLKQQIHLLEERLTRLETKYGTPPQEDPDQGS</sequence>
<dbReference type="NCBIfam" id="NF047773">
    <property type="entry name" value="phas_rel_Lepto"/>
    <property type="match status" value="1"/>
</dbReference>
<keyword evidence="3" id="KW-1185">Reference proteome</keyword>
<dbReference type="EMBL" id="BMEX01000017">
    <property type="protein sequence ID" value="GGA55013.1"/>
    <property type="molecule type" value="Genomic_DNA"/>
</dbReference>
<gene>
    <name evidence="2" type="ORF">GCM10007416_30310</name>
</gene>